<evidence type="ECO:0000256" key="4">
    <source>
        <dbReference type="ARBA" id="ARBA00022692"/>
    </source>
</evidence>
<organism evidence="11">
    <name type="scientific">Mesorhizobium sp. WSM2240</name>
    <dbReference type="NCBI Taxonomy" id="3228851"/>
    <lineage>
        <taxon>Bacteria</taxon>
        <taxon>Pseudomonadati</taxon>
        <taxon>Pseudomonadota</taxon>
        <taxon>Alphaproteobacteria</taxon>
        <taxon>Hyphomicrobiales</taxon>
        <taxon>Phyllobacteriaceae</taxon>
        <taxon>Mesorhizobium</taxon>
    </lineage>
</organism>
<geneLocation type="plasmid" evidence="11">
    <name>pMk2240A</name>
</geneLocation>
<feature type="domain" description="MotA/TolQ/ExbB proton channel" evidence="10">
    <location>
        <begin position="74"/>
        <end position="196"/>
    </location>
</feature>
<dbReference type="AlphaFoldDB" id="A0AAU8CYY5"/>
<feature type="transmembrane region" description="Helical" evidence="9">
    <location>
        <begin position="161"/>
        <end position="184"/>
    </location>
</feature>
<evidence type="ECO:0000256" key="8">
    <source>
        <dbReference type="RuleBase" id="RU004057"/>
    </source>
</evidence>
<evidence type="ECO:0000259" key="10">
    <source>
        <dbReference type="Pfam" id="PF01618"/>
    </source>
</evidence>
<keyword evidence="6 9" id="KW-1133">Transmembrane helix</keyword>
<gene>
    <name evidence="11" type="ORF">ABVK50_32435</name>
</gene>
<dbReference type="GO" id="GO:0017038">
    <property type="term" value="P:protein import"/>
    <property type="evidence" value="ECO:0007669"/>
    <property type="project" value="TreeGrafter"/>
</dbReference>
<feature type="transmembrane region" description="Helical" evidence="9">
    <location>
        <begin position="12"/>
        <end position="36"/>
    </location>
</feature>
<evidence type="ECO:0000256" key="1">
    <source>
        <dbReference type="ARBA" id="ARBA00004651"/>
    </source>
</evidence>
<dbReference type="InterPro" id="IPR002898">
    <property type="entry name" value="MotA_ExbB_proton_chnl"/>
</dbReference>
<evidence type="ECO:0000256" key="5">
    <source>
        <dbReference type="ARBA" id="ARBA00022927"/>
    </source>
</evidence>
<evidence type="ECO:0000256" key="7">
    <source>
        <dbReference type="ARBA" id="ARBA00023136"/>
    </source>
</evidence>
<evidence type="ECO:0000256" key="3">
    <source>
        <dbReference type="ARBA" id="ARBA00022475"/>
    </source>
</evidence>
<evidence type="ECO:0000256" key="9">
    <source>
        <dbReference type="SAM" id="Phobius"/>
    </source>
</evidence>
<accession>A0AAU8CYY5</accession>
<dbReference type="RefSeq" id="WP_353646410.1">
    <property type="nucleotide sequence ID" value="NZ_CP159256.1"/>
</dbReference>
<name>A0AAU8CYY5_9HYPH</name>
<comment type="subcellular location">
    <subcellularLocation>
        <location evidence="1">Cell membrane</location>
        <topology evidence="1">Multi-pass membrane protein</topology>
    </subcellularLocation>
    <subcellularLocation>
        <location evidence="8">Membrane</location>
        <topology evidence="8">Multi-pass membrane protein</topology>
    </subcellularLocation>
</comment>
<dbReference type="EMBL" id="CP159256">
    <property type="protein sequence ID" value="XCG52203.1"/>
    <property type="molecule type" value="Genomic_DNA"/>
</dbReference>
<evidence type="ECO:0000256" key="6">
    <source>
        <dbReference type="ARBA" id="ARBA00022989"/>
    </source>
</evidence>
<dbReference type="PANTHER" id="PTHR30625:SF15">
    <property type="entry name" value="BIOPOLYMER TRANSPORT PROTEIN EXBB"/>
    <property type="match status" value="1"/>
</dbReference>
<sequence>MIDVLISQLGSAGGPVLIALFAVSIAATAVAIFKVVQFARIGVGRSRAARSAILIWSSGDRARALNEAKKETSPTSATVSSAIQSLLLHPGDRQRAQEIAGHTALDQIAAMTRYLRILESVVQAAPMMGLLGTVIGMISAFGELSRSAGAVDPSALATGIWAALLTTAAGLGIAIPFYFVWVWLEARVENERATMETAIGAVLFDEQGSLTCEGGTAGSQFDLSAATQPDAA</sequence>
<reference evidence="11" key="1">
    <citation type="submission" date="2024-06" db="EMBL/GenBank/DDBJ databases">
        <title>Mesorhizobium karijinii sp. nov., a symbiont of the iconic Swainsona formosa from arid Australia.</title>
        <authorList>
            <person name="Hill Y.J."/>
            <person name="Watkin E.L.J."/>
            <person name="O'Hara G.W."/>
            <person name="Terpolilli J."/>
            <person name="Tye M.L."/>
            <person name="Kohlmeier M.G."/>
        </authorList>
    </citation>
    <scope>NUCLEOTIDE SEQUENCE</scope>
    <source>
        <strain evidence="11">WSM2240</strain>
        <plasmid evidence="11">pMk2240A</plasmid>
    </source>
</reference>
<evidence type="ECO:0000256" key="2">
    <source>
        <dbReference type="ARBA" id="ARBA00022448"/>
    </source>
</evidence>
<keyword evidence="7 9" id="KW-0472">Membrane</keyword>
<dbReference type="InterPro" id="IPR050790">
    <property type="entry name" value="ExbB/TolQ_transport"/>
</dbReference>
<keyword evidence="5 8" id="KW-0653">Protein transport</keyword>
<proteinExistence type="inferred from homology"/>
<dbReference type="Pfam" id="PF01618">
    <property type="entry name" value="MotA_ExbB"/>
    <property type="match status" value="1"/>
</dbReference>
<keyword evidence="11" id="KW-0614">Plasmid</keyword>
<feature type="transmembrane region" description="Helical" evidence="9">
    <location>
        <begin position="121"/>
        <end position="141"/>
    </location>
</feature>
<keyword evidence="3" id="KW-1003">Cell membrane</keyword>
<keyword evidence="4 9" id="KW-0812">Transmembrane</keyword>
<dbReference type="PANTHER" id="PTHR30625">
    <property type="entry name" value="PROTEIN TOLQ"/>
    <property type="match status" value="1"/>
</dbReference>
<evidence type="ECO:0000313" key="11">
    <source>
        <dbReference type="EMBL" id="XCG52203.1"/>
    </source>
</evidence>
<dbReference type="GO" id="GO:0005886">
    <property type="term" value="C:plasma membrane"/>
    <property type="evidence" value="ECO:0007669"/>
    <property type="project" value="UniProtKB-SubCell"/>
</dbReference>
<protein>
    <submittedName>
        <fullName evidence="11">MotA/TolQ/ExbB proton channel family protein</fullName>
    </submittedName>
</protein>
<comment type="similarity">
    <text evidence="8">Belongs to the exbB/tolQ family.</text>
</comment>
<keyword evidence="2 8" id="KW-0813">Transport</keyword>